<proteinExistence type="predicted"/>
<dbReference type="Proteomes" id="UP000028700">
    <property type="component" value="Unassembled WGS sequence"/>
</dbReference>
<comment type="caution">
    <text evidence="1">The sequence shown here is derived from an EMBL/GenBank/DDBJ whole genome shotgun (WGS) entry which is preliminary data.</text>
</comment>
<dbReference type="RefSeq" id="WP_034527351.1">
    <property type="nucleotide sequence ID" value="NZ_BBAZ01000001.1"/>
</dbReference>
<dbReference type="EMBL" id="BBJM01000011">
    <property type="protein sequence ID" value="GAK47732.1"/>
    <property type="molecule type" value="Genomic_DNA"/>
</dbReference>
<protein>
    <recommendedName>
        <fullName evidence="3">Phage protein</fullName>
    </recommendedName>
</protein>
<evidence type="ECO:0000313" key="2">
    <source>
        <dbReference type="Proteomes" id="UP000028700"/>
    </source>
</evidence>
<organism evidence="1 2">
    <name type="scientific">Secundilactobacillus oryzae JCM 18671</name>
    <dbReference type="NCBI Taxonomy" id="1291743"/>
    <lineage>
        <taxon>Bacteria</taxon>
        <taxon>Bacillati</taxon>
        <taxon>Bacillota</taxon>
        <taxon>Bacilli</taxon>
        <taxon>Lactobacillales</taxon>
        <taxon>Lactobacillaceae</taxon>
        <taxon>Secundilactobacillus</taxon>
    </lineage>
</organism>
<keyword evidence="2" id="KW-1185">Reference proteome</keyword>
<evidence type="ECO:0008006" key="3">
    <source>
        <dbReference type="Google" id="ProtNLM"/>
    </source>
</evidence>
<dbReference type="AlphaFoldDB" id="A0A081BI64"/>
<evidence type="ECO:0000313" key="1">
    <source>
        <dbReference type="EMBL" id="GAK47732.1"/>
    </source>
</evidence>
<name>A0A081BI64_9LACO</name>
<gene>
    <name evidence="1" type="ORF">LOSG293_110480</name>
</gene>
<reference evidence="1" key="1">
    <citation type="journal article" date="2014" name="Genome Announc.">
        <title>Draft Genome Sequence of Lactobacillus oryzae Strain SG293T.</title>
        <authorList>
            <person name="Tanizawa Y."/>
            <person name="Fujisawa T."/>
            <person name="Mochizuki T."/>
            <person name="Kaminuma E."/>
            <person name="Nakamura Y."/>
            <person name="Tohno M."/>
        </authorList>
    </citation>
    <scope>NUCLEOTIDE SEQUENCE [LARGE SCALE GENOMIC DNA]</scope>
    <source>
        <strain evidence="1">SG293</strain>
    </source>
</reference>
<dbReference type="OrthoDB" id="121684at2"/>
<accession>A0A081BI64</accession>
<dbReference type="eggNOG" id="ENOG502ZZ0E">
    <property type="taxonomic scope" value="Bacteria"/>
</dbReference>
<dbReference type="STRING" id="1291743.LOSG293_110480"/>
<sequence length="78" mass="9427">MTKKYRKTAIIEAEQFDGSKEMIEKYEILKRSWVYKIKTLEGDEYFTLGDWIATGIEGEHWPIKDEIFRKTYEEVKDE</sequence>